<evidence type="ECO:0000256" key="1">
    <source>
        <dbReference type="ARBA" id="ARBA00004496"/>
    </source>
</evidence>
<dbReference type="Gene3D" id="3.10.590.10">
    <property type="entry name" value="ph1033 like domains"/>
    <property type="match status" value="1"/>
</dbReference>
<evidence type="ECO:0000256" key="2">
    <source>
        <dbReference type="ARBA" id="ARBA00022490"/>
    </source>
</evidence>
<evidence type="ECO:0000259" key="5">
    <source>
        <dbReference type="PROSITE" id="PS50882"/>
    </source>
</evidence>
<feature type="compositionally biased region" description="Low complexity" evidence="4">
    <location>
        <begin position="238"/>
        <end position="264"/>
    </location>
</feature>
<feature type="compositionally biased region" description="Basic and acidic residues" evidence="4">
    <location>
        <begin position="733"/>
        <end position="747"/>
    </location>
</feature>
<dbReference type="PANTHER" id="PTHR12357">
    <property type="entry name" value="YTH YT521-B HOMOLOGY DOMAIN-CONTAINING"/>
    <property type="match status" value="1"/>
</dbReference>
<feature type="compositionally biased region" description="Basic and acidic residues" evidence="4">
    <location>
        <begin position="695"/>
        <end position="726"/>
    </location>
</feature>
<evidence type="ECO:0000256" key="3">
    <source>
        <dbReference type="ARBA" id="ARBA00022884"/>
    </source>
</evidence>
<feature type="compositionally biased region" description="Basic and acidic residues" evidence="4">
    <location>
        <begin position="132"/>
        <end position="148"/>
    </location>
</feature>
<feature type="region of interest" description="Disordered" evidence="4">
    <location>
        <begin position="129"/>
        <end position="151"/>
    </location>
</feature>
<feature type="compositionally biased region" description="Gly residues" evidence="4">
    <location>
        <begin position="748"/>
        <end position="758"/>
    </location>
</feature>
<dbReference type="InterPro" id="IPR045168">
    <property type="entry name" value="YTH_prot"/>
</dbReference>
<evidence type="ECO:0000313" key="6">
    <source>
        <dbReference type="EMBL" id="KAK3782843.1"/>
    </source>
</evidence>
<feature type="compositionally biased region" description="Gly residues" evidence="4">
    <location>
        <begin position="265"/>
        <end position="279"/>
    </location>
</feature>
<dbReference type="EMBL" id="JAWDGP010002483">
    <property type="protein sequence ID" value="KAK3782843.1"/>
    <property type="molecule type" value="Genomic_DNA"/>
</dbReference>
<organism evidence="6 7">
    <name type="scientific">Elysia crispata</name>
    <name type="common">lettuce slug</name>
    <dbReference type="NCBI Taxonomy" id="231223"/>
    <lineage>
        <taxon>Eukaryota</taxon>
        <taxon>Metazoa</taxon>
        <taxon>Spiralia</taxon>
        <taxon>Lophotrochozoa</taxon>
        <taxon>Mollusca</taxon>
        <taxon>Gastropoda</taxon>
        <taxon>Heterobranchia</taxon>
        <taxon>Euthyneura</taxon>
        <taxon>Panpulmonata</taxon>
        <taxon>Sacoglossa</taxon>
        <taxon>Placobranchoidea</taxon>
        <taxon>Plakobranchidae</taxon>
        <taxon>Elysia</taxon>
    </lineage>
</organism>
<dbReference type="InterPro" id="IPR007275">
    <property type="entry name" value="YTH_domain"/>
</dbReference>
<feature type="region of interest" description="Disordered" evidence="4">
    <location>
        <begin position="189"/>
        <end position="490"/>
    </location>
</feature>
<feature type="compositionally biased region" description="Pro residues" evidence="4">
    <location>
        <begin position="345"/>
        <end position="357"/>
    </location>
</feature>
<feature type="compositionally biased region" description="Low complexity" evidence="4">
    <location>
        <begin position="427"/>
        <end position="482"/>
    </location>
</feature>
<dbReference type="GO" id="GO:0003729">
    <property type="term" value="F:mRNA binding"/>
    <property type="evidence" value="ECO:0007669"/>
    <property type="project" value="TreeGrafter"/>
</dbReference>
<dbReference type="GO" id="GO:0061157">
    <property type="term" value="P:mRNA destabilization"/>
    <property type="evidence" value="ECO:0007669"/>
    <property type="project" value="TreeGrafter"/>
</dbReference>
<reference evidence="6" key="1">
    <citation type="journal article" date="2023" name="G3 (Bethesda)">
        <title>A reference genome for the long-term kleptoplast-retaining sea slug Elysia crispata morphotype clarki.</title>
        <authorList>
            <person name="Eastman K.E."/>
            <person name="Pendleton A.L."/>
            <person name="Shaikh M.A."/>
            <person name="Suttiyut T."/>
            <person name="Ogas R."/>
            <person name="Tomko P."/>
            <person name="Gavelis G."/>
            <person name="Widhalm J.R."/>
            <person name="Wisecaver J.H."/>
        </authorList>
    </citation>
    <scope>NUCLEOTIDE SEQUENCE</scope>
    <source>
        <strain evidence="6">ECLA1</strain>
    </source>
</reference>
<feature type="region of interest" description="Disordered" evidence="4">
    <location>
        <begin position="1"/>
        <end position="56"/>
    </location>
</feature>
<keyword evidence="7" id="KW-1185">Reference proteome</keyword>
<comment type="subcellular location">
    <subcellularLocation>
        <location evidence="1">Cytoplasm</location>
    </subcellularLocation>
</comment>
<dbReference type="GO" id="GO:0005737">
    <property type="term" value="C:cytoplasm"/>
    <property type="evidence" value="ECO:0007669"/>
    <property type="project" value="UniProtKB-SubCell"/>
</dbReference>
<dbReference type="CDD" id="cd21134">
    <property type="entry name" value="YTH"/>
    <property type="match status" value="1"/>
</dbReference>
<feature type="region of interest" description="Disordered" evidence="4">
    <location>
        <begin position="619"/>
        <end position="639"/>
    </location>
</feature>
<evidence type="ECO:0000256" key="4">
    <source>
        <dbReference type="SAM" id="MobiDB-lite"/>
    </source>
</evidence>
<dbReference type="AlphaFoldDB" id="A0AAE1A7Q4"/>
<name>A0AAE1A7Q4_9GAST</name>
<dbReference type="PROSITE" id="PS50882">
    <property type="entry name" value="YTH"/>
    <property type="match status" value="1"/>
</dbReference>
<comment type="caution">
    <text evidence="6">The sequence shown here is derived from an EMBL/GenBank/DDBJ whole genome shotgun (WGS) entry which is preliminary data.</text>
</comment>
<dbReference type="FunFam" id="3.10.590.10:FF:000001">
    <property type="entry name" value="YTH domain family 1, isoform CRA_a"/>
    <property type="match status" value="1"/>
</dbReference>
<evidence type="ECO:0000313" key="7">
    <source>
        <dbReference type="Proteomes" id="UP001283361"/>
    </source>
</evidence>
<feature type="compositionally biased region" description="Polar residues" evidence="4">
    <location>
        <begin position="416"/>
        <end position="426"/>
    </location>
</feature>
<protein>
    <recommendedName>
        <fullName evidence="5">YTH domain-containing protein</fullName>
    </recommendedName>
</protein>
<dbReference type="Proteomes" id="UP001283361">
    <property type="component" value="Unassembled WGS sequence"/>
</dbReference>
<keyword evidence="3" id="KW-0694">RNA-binding</keyword>
<dbReference type="Pfam" id="PF04146">
    <property type="entry name" value="YTH"/>
    <property type="match status" value="1"/>
</dbReference>
<dbReference type="PANTHER" id="PTHR12357:SF89">
    <property type="entry name" value="YTH DOMAIN-CONTAINING FAMILY PROTEIN"/>
    <property type="match status" value="1"/>
</dbReference>
<feature type="compositionally biased region" description="Pro residues" evidence="4">
    <location>
        <begin position="367"/>
        <end position="381"/>
    </location>
</feature>
<dbReference type="GO" id="GO:1990247">
    <property type="term" value="F:N6-methyladenosine-containing RNA reader activity"/>
    <property type="evidence" value="ECO:0007669"/>
    <property type="project" value="TreeGrafter"/>
</dbReference>
<feature type="region of interest" description="Disordered" evidence="4">
    <location>
        <begin position="669"/>
        <end position="763"/>
    </location>
</feature>
<keyword evidence="2" id="KW-0963">Cytoplasm</keyword>
<feature type="compositionally biased region" description="Low complexity" evidence="4">
    <location>
        <begin position="382"/>
        <end position="415"/>
    </location>
</feature>
<accession>A0AAE1A7Q4</accession>
<sequence>MSANVDQRSKGQPNQVSNGSNKDVMKEDDPYLQPPVHSMRSWSEQASDSPYGAPPMSNAGVSDPFFQNYYASNMTYPFMNQGISGSEGPWSNGADTMFGMGYDYSSMYGGFGFPPFNNWEYASEYWGSSQPQRKDQRGSYPPHQDDPYYHSPEMIPADTYGMMTNGVAPVPPESQEPIGTVEHGLRGMSIGSGGGHMPSSSTMTDPSASRKKTMDLSHQPPNMTDGFGGSGHHHADPPHLMMQHPPPMTHQQPPQSQSSSSIMGAGNGNGAGGSGGNSGGHSQPKKTSWAAIASQPARTQQQLRPRTIPRAPVNPNKPHSGNMDIGTWDNRGGNMAGKLPVQALQPPPSVSQAPPPLRVQSWAASSAPPPRAARQVGPPPSSSSNSNNSPSGSGVSINSNMNNSSNSSETGNNSSAATGPSPSAHPSSGYSNYNSGSGANSGHNGSAAGSSNTSSTTTSSSATMNGSHMSSGSSRDSQQGVGNANTSASASNPVLDQLKFNNYNPKEFNLNPKSARFFIIKSYSEDDIHRSIKYNIWCSTEHGNKRLDAAFREREGKGPVYLIYSVNGSGHFCGIAQMMSPVDYNKSAGVWAQDKWKGQFTVKWVYVKDVPNSQLRHIRLENNENKPVTNSRDTQEVPAEKGKQVLRILHAYKHFTSIFDDFVHYEKRQQEDAANAAAPPSHHHGHQQHRGNSGGDHRGDSRGDHRDHRDRGDGMGGRNRDNRRGGYEMGGRGGHDHRDGGRSHDQRGGGYHDGGGRGISLRLRQPAPRGYSSLETIGFHVVLKDPEKGFVNS</sequence>
<gene>
    <name evidence="6" type="ORF">RRG08_002474</name>
</gene>
<feature type="domain" description="YTH" evidence="5">
    <location>
        <begin position="515"/>
        <end position="649"/>
    </location>
</feature>
<proteinExistence type="predicted"/>
<feature type="compositionally biased region" description="Polar residues" evidence="4">
    <location>
        <begin position="1"/>
        <end position="21"/>
    </location>
</feature>